<reference evidence="2 3" key="1">
    <citation type="submission" date="2018-07" db="EMBL/GenBank/DDBJ databases">
        <title>The complete nuclear genome of the prasinophyte Chloropicon primus (CCMP1205).</title>
        <authorList>
            <person name="Pombert J.-F."/>
            <person name="Otis C."/>
            <person name="Turmel M."/>
            <person name="Lemieux C."/>
        </authorList>
    </citation>
    <scope>NUCLEOTIDE SEQUENCE [LARGE SCALE GENOMIC DNA]</scope>
    <source>
        <strain evidence="2 3">CCMP1205</strain>
    </source>
</reference>
<keyword evidence="3" id="KW-1185">Reference proteome</keyword>
<keyword evidence="1" id="KW-0732">Signal</keyword>
<protein>
    <submittedName>
        <fullName evidence="2">Uncharacterized protein</fullName>
    </submittedName>
</protein>
<feature type="chain" id="PRO_5022912835" evidence="1">
    <location>
        <begin position="26"/>
        <end position="317"/>
    </location>
</feature>
<gene>
    <name evidence="2" type="ORF">A3770_02p18270</name>
</gene>
<dbReference type="AlphaFoldDB" id="A0A5B8MFX2"/>
<evidence type="ECO:0000313" key="3">
    <source>
        <dbReference type="Proteomes" id="UP000316726"/>
    </source>
</evidence>
<evidence type="ECO:0000313" key="2">
    <source>
        <dbReference type="EMBL" id="QDZ19309.1"/>
    </source>
</evidence>
<dbReference type="Proteomes" id="UP000316726">
    <property type="component" value="Chromosome 2"/>
</dbReference>
<feature type="signal peptide" evidence="1">
    <location>
        <begin position="1"/>
        <end position="25"/>
    </location>
</feature>
<sequence length="317" mass="34893">MATTTRSTVAAVVLAALVVAPTAFAAMEPHCEQYAFKSRDLQVDKPMDHTEIAAIGVGDMKQISEVFVTTKLLVKQFNGVKLSVDVVPPGGALDVPEKTVVLKNELRNNPNFLIDHLKPLKLEVIWRDDAPLTLGEALTAMKMNEIRQAKREFVQITARPDTSLKHLVRGISTNAGNGGSKGTWELRLENKSFKNREHVRLMNWDLTLCFDENEALANESHESILHDPVSAAAVGDSDDVIFSRTFGAPGRLGANLPRFAPRRRPIFGSSAFGAAAEGETAARGGLFGMLRPQALVPQETTRPFRLFRLWRRTDGNK</sequence>
<proteinExistence type="predicted"/>
<name>A0A5B8MFX2_9CHLO</name>
<organism evidence="2 3">
    <name type="scientific">Chloropicon primus</name>
    <dbReference type="NCBI Taxonomy" id="1764295"/>
    <lineage>
        <taxon>Eukaryota</taxon>
        <taxon>Viridiplantae</taxon>
        <taxon>Chlorophyta</taxon>
        <taxon>Chloropicophyceae</taxon>
        <taxon>Chloropicales</taxon>
        <taxon>Chloropicaceae</taxon>
        <taxon>Chloropicon</taxon>
    </lineage>
</organism>
<accession>A0A5B8MFX2</accession>
<dbReference type="EMBL" id="CP031035">
    <property type="protein sequence ID" value="QDZ19309.1"/>
    <property type="molecule type" value="Genomic_DNA"/>
</dbReference>
<evidence type="ECO:0000256" key="1">
    <source>
        <dbReference type="SAM" id="SignalP"/>
    </source>
</evidence>